<dbReference type="Pfam" id="PF00011">
    <property type="entry name" value="HSP20"/>
    <property type="match status" value="1"/>
</dbReference>
<keyword evidence="6" id="KW-1185">Reference proteome</keyword>
<dbReference type="InterPro" id="IPR008978">
    <property type="entry name" value="HSP20-like_chaperone"/>
</dbReference>
<dbReference type="InterPro" id="IPR031107">
    <property type="entry name" value="Small_HSP"/>
</dbReference>
<name>A0ABU8XS07_9PROT</name>
<dbReference type="Gene3D" id="2.60.40.790">
    <property type="match status" value="1"/>
</dbReference>
<evidence type="ECO:0000256" key="2">
    <source>
        <dbReference type="RuleBase" id="RU003616"/>
    </source>
</evidence>
<feature type="domain" description="CS" evidence="4">
    <location>
        <begin position="54"/>
        <end position="160"/>
    </location>
</feature>
<organism evidence="5 6">
    <name type="scientific">Benzoatithermus flavus</name>
    <dbReference type="NCBI Taxonomy" id="3108223"/>
    <lineage>
        <taxon>Bacteria</taxon>
        <taxon>Pseudomonadati</taxon>
        <taxon>Pseudomonadota</taxon>
        <taxon>Alphaproteobacteria</taxon>
        <taxon>Geminicoccales</taxon>
        <taxon>Geminicoccaceae</taxon>
        <taxon>Benzoatithermus</taxon>
    </lineage>
</organism>
<dbReference type="PROSITE" id="PS51203">
    <property type="entry name" value="CS"/>
    <property type="match status" value="1"/>
</dbReference>
<comment type="similarity">
    <text evidence="1 2">Belongs to the small heat shock protein (HSP20) family.</text>
</comment>
<dbReference type="Proteomes" id="UP001375743">
    <property type="component" value="Unassembled WGS sequence"/>
</dbReference>
<evidence type="ECO:0000259" key="4">
    <source>
        <dbReference type="PROSITE" id="PS51203"/>
    </source>
</evidence>
<protein>
    <submittedName>
        <fullName evidence="5">Hsp20/alpha crystallin family protein</fullName>
    </submittedName>
</protein>
<dbReference type="SUPFAM" id="SSF49764">
    <property type="entry name" value="HSP20-like chaperones"/>
    <property type="match status" value="1"/>
</dbReference>
<dbReference type="RefSeq" id="WP_418159674.1">
    <property type="nucleotide sequence ID" value="NZ_JBBLZC010000010.1"/>
</dbReference>
<reference evidence="5 6" key="1">
    <citation type="submission" date="2024-01" db="EMBL/GenBank/DDBJ databases">
        <title>Multi-omics insights into the function and evolution of sodium benzoate biodegradation pathways in Benzoatithermus flavus gen. nov., sp. nov. from hot spring.</title>
        <authorList>
            <person name="Hu C.-J."/>
            <person name="Li W.-J."/>
        </authorList>
    </citation>
    <scope>NUCLEOTIDE SEQUENCE [LARGE SCALE GENOMIC DNA]</scope>
    <source>
        <strain evidence="5 6">SYSU G07066</strain>
    </source>
</reference>
<dbReference type="PANTHER" id="PTHR11527">
    <property type="entry name" value="HEAT-SHOCK PROTEIN 20 FAMILY MEMBER"/>
    <property type="match status" value="1"/>
</dbReference>
<evidence type="ECO:0000313" key="6">
    <source>
        <dbReference type="Proteomes" id="UP001375743"/>
    </source>
</evidence>
<evidence type="ECO:0000259" key="3">
    <source>
        <dbReference type="PROSITE" id="PS01031"/>
    </source>
</evidence>
<dbReference type="PROSITE" id="PS01031">
    <property type="entry name" value="SHSP"/>
    <property type="match status" value="1"/>
</dbReference>
<dbReference type="InterPro" id="IPR002068">
    <property type="entry name" value="A-crystallin/Hsp20_dom"/>
</dbReference>
<evidence type="ECO:0000256" key="1">
    <source>
        <dbReference type="PROSITE-ProRule" id="PRU00285"/>
    </source>
</evidence>
<proteinExistence type="inferred from homology"/>
<sequence>MAMRSIVPFGWGGSTLPGRMANDDPFIRLWNDVDQLFRNVIGDVGPGEWLRTGSFGPPVEVSETSTELKVVAELPGVDEKDVSVELQGDTLVIRGEKKAEEERKEGGYHLAERRYGSFSRALRLPCEIDADKVRATFKNGVLTITMPKPAELQRQPKRIEVKAAA</sequence>
<dbReference type="CDD" id="cd06464">
    <property type="entry name" value="ACD_sHsps-like"/>
    <property type="match status" value="1"/>
</dbReference>
<dbReference type="InterPro" id="IPR007052">
    <property type="entry name" value="CS_dom"/>
</dbReference>
<feature type="domain" description="SHSP" evidence="3">
    <location>
        <begin position="50"/>
        <end position="164"/>
    </location>
</feature>
<dbReference type="EMBL" id="JBBLZC010000010">
    <property type="protein sequence ID" value="MEK0083829.1"/>
    <property type="molecule type" value="Genomic_DNA"/>
</dbReference>
<evidence type="ECO:0000313" key="5">
    <source>
        <dbReference type="EMBL" id="MEK0083829.1"/>
    </source>
</evidence>
<accession>A0ABU8XS07</accession>
<gene>
    <name evidence="5" type="ORF">U1T56_11770</name>
</gene>
<comment type="caution">
    <text evidence="5">The sequence shown here is derived from an EMBL/GenBank/DDBJ whole genome shotgun (WGS) entry which is preliminary data.</text>
</comment>